<feature type="transmembrane region" description="Helical" evidence="1">
    <location>
        <begin position="7"/>
        <end position="30"/>
    </location>
</feature>
<proteinExistence type="predicted"/>
<dbReference type="AlphaFoldDB" id="A0A5B9Y2R2"/>
<protein>
    <submittedName>
        <fullName evidence="2">Uncharacterized protein</fullName>
    </submittedName>
</protein>
<dbReference type="KEGG" id="schi:SCHIN_v1c01220"/>
<dbReference type="EMBL" id="CP043026">
    <property type="protein sequence ID" value="QEH61320.1"/>
    <property type="molecule type" value="Genomic_DNA"/>
</dbReference>
<keyword evidence="3" id="KW-1185">Reference proteome</keyword>
<accession>A0A5B9Y2R2</accession>
<keyword evidence="1" id="KW-1133">Transmembrane helix</keyword>
<reference evidence="2 3" key="1">
    <citation type="submission" date="2019-08" db="EMBL/GenBank/DDBJ databases">
        <title>Complete genome sequence of Spiroplasma chinense CCH (DSM 19755).</title>
        <authorList>
            <person name="Shen H.-Y."/>
            <person name="Lin Y.-C."/>
            <person name="Chou L."/>
            <person name="Kuo C.-H."/>
        </authorList>
    </citation>
    <scope>NUCLEOTIDE SEQUENCE [LARGE SCALE GENOMIC DNA]</scope>
    <source>
        <strain evidence="2 3">CCH</strain>
    </source>
</reference>
<dbReference type="RefSeq" id="WP_166507715.1">
    <property type="nucleotide sequence ID" value="NZ_CP043026.1"/>
</dbReference>
<evidence type="ECO:0000313" key="3">
    <source>
        <dbReference type="Proteomes" id="UP000323144"/>
    </source>
</evidence>
<evidence type="ECO:0000256" key="1">
    <source>
        <dbReference type="SAM" id="Phobius"/>
    </source>
</evidence>
<sequence length="469" mass="52913">MKRLIAAFLIWIILMTTAIVFIAILGFGSYRFESSNSLKLLKNHVQRIVNENNNYQDAQSAASIVNENILLIKEENIFVEQEEPKSVDQVLFVIAKAKDEVIEVTYRPSKLVLNKTAQFVWCEENSFEQTLSLKENENINMSDQFVLVNDSIEVEIQTQNKEQDFSNLNISDDSLIEISVSKNILIIKGLKVGETNVTVNPETSNSFSFKVTVFEEEKEPEVLPIDNIDLLVDEVKEINIKVINIENPVFKLENQNKDITSAELNNNKIKLVGLKEGKSLITIQLSNYNQVSFEVFVSDLPSLPFVEDQNVFVNQSVRISIADWGVNNTDLTFESEDTSLFTLSSTSTYINITGIKFGNSSLKISTKGMKSTSFRVDVWRVPLIDKVESQEILVGETKSIVVMIANPYPQATFTVSSLDIYIAEVKVTFNNLLRVEFDLIGIYPGIVHVHIDYPGASRVVFIVNVIENT</sequence>
<organism evidence="2 3">
    <name type="scientific">Spiroplasma chinense</name>
    <dbReference type="NCBI Taxonomy" id="216932"/>
    <lineage>
        <taxon>Bacteria</taxon>
        <taxon>Bacillati</taxon>
        <taxon>Mycoplasmatota</taxon>
        <taxon>Mollicutes</taxon>
        <taxon>Entomoplasmatales</taxon>
        <taxon>Spiroplasmataceae</taxon>
        <taxon>Spiroplasma</taxon>
    </lineage>
</organism>
<gene>
    <name evidence="2" type="ORF">SCHIN_v1c01220</name>
</gene>
<keyword evidence="1" id="KW-0812">Transmembrane</keyword>
<name>A0A5B9Y2R2_9MOLU</name>
<keyword evidence="1" id="KW-0472">Membrane</keyword>
<evidence type="ECO:0000313" key="2">
    <source>
        <dbReference type="EMBL" id="QEH61320.1"/>
    </source>
</evidence>
<dbReference type="Proteomes" id="UP000323144">
    <property type="component" value="Chromosome"/>
</dbReference>